<name>A0A6S6S7B7_9BACT</name>
<accession>A0A6S6S7B7</accession>
<evidence type="ECO:0000256" key="3">
    <source>
        <dbReference type="PIRSR" id="PIRSR605502-1"/>
    </source>
</evidence>
<evidence type="ECO:0000256" key="2">
    <source>
        <dbReference type="ARBA" id="ARBA00022801"/>
    </source>
</evidence>
<feature type="binding site" evidence="3">
    <location>
        <position position="289"/>
    </location>
    <ligand>
        <name>Mg(2+)</name>
        <dbReference type="ChEBI" id="CHEBI:18420"/>
        <label>1</label>
    </ligand>
</feature>
<feature type="binding site" evidence="3">
    <location>
        <position position="65"/>
    </location>
    <ligand>
        <name>Mg(2+)</name>
        <dbReference type="ChEBI" id="CHEBI:18420"/>
        <label>1</label>
    </ligand>
</feature>
<feature type="binding site" evidence="3">
    <location>
        <position position="64"/>
    </location>
    <ligand>
        <name>Mg(2+)</name>
        <dbReference type="ChEBI" id="CHEBI:18420"/>
        <label>1</label>
    </ligand>
</feature>
<organism evidence="4">
    <name type="scientific">uncultured Aureispira sp</name>
    <dbReference type="NCBI Taxonomy" id="1331704"/>
    <lineage>
        <taxon>Bacteria</taxon>
        <taxon>Pseudomonadati</taxon>
        <taxon>Bacteroidota</taxon>
        <taxon>Saprospiria</taxon>
        <taxon>Saprospirales</taxon>
        <taxon>Saprospiraceae</taxon>
        <taxon>Aureispira</taxon>
        <taxon>environmental samples</taxon>
    </lineage>
</organism>
<evidence type="ECO:0000313" key="4">
    <source>
        <dbReference type="EMBL" id="CAA6805652.1"/>
    </source>
</evidence>
<dbReference type="AlphaFoldDB" id="A0A6S6S7B7"/>
<dbReference type="GO" id="GO:0016787">
    <property type="term" value="F:hydrolase activity"/>
    <property type="evidence" value="ECO:0007669"/>
    <property type="project" value="UniProtKB-KW"/>
</dbReference>
<keyword evidence="3" id="KW-0479">Metal-binding</keyword>
<reference evidence="4" key="1">
    <citation type="submission" date="2020-01" db="EMBL/GenBank/DDBJ databases">
        <authorList>
            <person name="Meier V. D."/>
            <person name="Meier V D."/>
        </authorList>
    </citation>
    <scope>NUCLEOTIDE SEQUENCE</scope>
    <source>
        <strain evidence="4">HLG_WM_MAG_10</strain>
    </source>
</reference>
<protein>
    <submittedName>
        <fullName evidence="4">ADP-ribosylglycohydrolase family protein</fullName>
    </submittedName>
</protein>
<dbReference type="Pfam" id="PF03747">
    <property type="entry name" value="ADP_ribosyl_GH"/>
    <property type="match status" value="1"/>
</dbReference>
<dbReference type="SUPFAM" id="SSF101478">
    <property type="entry name" value="ADP-ribosylglycohydrolase"/>
    <property type="match status" value="1"/>
</dbReference>
<dbReference type="PANTHER" id="PTHR16222:SF24">
    <property type="entry name" value="ADP-RIBOSYLHYDROLASE ARH3"/>
    <property type="match status" value="1"/>
</dbReference>
<dbReference type="InterPro" id="IPR036705">
    <property type="entry name" value="Ribosyl_crysJ1_sf"/>
</dbReference>
<feature type="binding site" evidence="3">
    <location>
        <position position="288"/>
    </location>
    <ligand>
        <name>Mg(2+)</name>
        <dbReference type="ChEBI" id="CHEBI:18420"/>
        <label>1</label>
    </ligand>
</feature>
<feature type="binding site" evidence="3">
    <location>
        <position position="66"/>
    </location>
    <ligand>
        <name>Mg(2+)</name>
        <dbReference type="ChEBI" id="CHEBI:18420"/>
        <label>1</label>
    </ligand>
</feature>
<dbReference type="Gene3D" id="1.10.4080.10">
    <property type="entry name" value="ADP-ribosylation/Crystallin J1"/>
    <property type="match status" value="1"/>
</dbReference>
<comment type="cofactor">
    <cofactor evidence="3">
        <name>Mg(2+)</name>
        <dbReference type="ChEBI" id="CHEBI:18420"/>
    </cofactor>
    <text evidence="3">Binds 2 magnesium ions per subunit.</text>
</comment>
<proteinExistence type="inferred from homology"/>
<dbReference type="PANTHER" id="PTHR16222">
    <property type="entry name" value="ADP-RIBOSYLGLYCOHYDROLASE"/>
    <property type="match status" value="1"/>
</dbReference>
<evidence type="ECO:0000256" key="1">
    <source>
        <dbReference type="ARBA" id="ARBA00010702"/>
    </source>
</evidence>
<sequence>MNIQNLLIGTAIGDAFGAGVEFQDRDWIRAKVDFSCFINARKSIQVPPSQKALFTQNYRAWDYTDDTEMTIGVFKALVSKVTFSEDLLLQKWEEEYKKGVQEKGFGRNGHGSMSWYYSGEKTIEEIRHFQKNRPNPGNAPAMRAVPIGLIPAPLINAYAAINAKATHPNINAILASQCIARAAEFSLIKQGNLQKIIPYCLQTVPLNEEYHSYLKAVDLLPAYPNLTEKDLALLCGAQPIQAPYFLAGIKGLPSDSKYTTGCVLYLLKQASTPFDALQKSVYLGGDVDSVASITTGILAGSMGLGSLPNFMLESVEGLDYLKEIGAQFSSHLPYS</sequence>
<feature type="binding site" evidence="3">
    <location>
        <position position="286"/>
    </location>
    <ligand>
        <name>Mg(2+)</name>
        <dbReference type="ChEBI" id="CHEBI:18420"/>
        <label>1</label>
    </ligand>
</feature>
<keyword evidence="2 4" id="KW-0378">Hydrolase</keyword>
<dbReference type="GO" id="GO:0046872">
    <property type="term" value="F:metal ion binding"/>
    <property type="evidence" value="ECO:0007669"/>
    <property type="project" value="UniProtKB-KW"/>
</dbReference>
<dbReference type="EMBL" id="CACVAQ010000111">
    <property type="protein sequence ID" value="CAA6805652.1"/>
    <property type="molecule type" value="Genomic_DNA"/>
</dbReference>
<keyword evidence="3" id="KW-0460">Magnesium</keyword>
<dbReference type="InterPro" id="IPR050792">
    <property type="entry name" value="ADP-ribosylglycohydrolase"/>
</dbReference>
<gene>
    <name evidence="4" type="ORF">HELGO_WM34158</name>
</gene>
<comment type="similarity">
    <text evidence="1">Belongs to the ADP-ribosylglycohydrolase family.</text>
</comment>
<dbReference type="InterPro" id="IPR005502">
    <property type="entry name" value="Ribosyl_crysJ1"/>
</dbReference>